<gene>
    <name evidence="2" type="ORF">AURDEDRAFT_170703</name>
</gene>
<evidence type="ECO:0000313" key="3">
    <source>
        <dbReference type="Proteomes" id="UP000006514"/>
    </source>
</evidence>
<accession>J0DCF9</accession>
<dbReference type="EMBL" id="JH687805">
    <property type="protein sequence ID" value="EJD40123.1"/>
    <property type="molecule type" value="Genomic_DNA"/>
</dbReference>
<name>J0DCF9_AURST</name>
<evidence type="ECO:0000313" key="2">
    <source>
        <dbReference type="EMBL" id="EJD40123.1"/>
    </source>
</evidence>
<feature type="compositionally biased region" description="Polar residues" evidence="1">
    <location>
        <begin position="27"/>
        <end position="48"/>
    </location>
</feature>
<organism evidence="2 3">
    <name type="scientific">Auricularia subglabra (strain TFB-10046 / SS5)</name>
    <name type="common">White-rot fungus</name>
    <name type="synonym">Auricularia delicata (strain TFB10046)</name>
    <dbReference type="NCBI Taxonomy" id="717982"/>
    <lineage>
        <taxon>Eukaryota</taxon>
        <taxon>Fungi</taxon>
        <taxon>Dikarya</taxon>
        <taxon>Basidiomycota</taxon>
        <taxon>Agaricomycotina</taxon>
        <taxon>Agaricomycetes</taxon>
        <taxon>Auriculariales</taxon>
        <taxon>Auriculariaceae</taxon>
        <taxon>Auricularia</taxon>
    </lineage>
</organism>
<sequence length="320" mass="34055">MPTENRPNSAESSLLLAASPPYDTRPAAQTLSMATTGSHDGAPYTQTYPPDEEDPEPPPAQITRPMLLIFAAAGNSPRLFVTAPIVTTAKIHGDEDNRLPTLKTVLTAVGNLAPGSTPARELVRYVYQEYPSTHVWSGSSMLPAGYEFRPGPGAPPLGRASDHGTVASVIEGHGTGDVHAQRCVEPASFLLRARDLAATRLEVDDASTIVVHYIFFEHFMLRDPRAPRQPLHPALLFLPSPSSPPPAQPPASQQHQRSLSLERSATPTQDDDAASQDDGAALRDDAAVLQDGGAHLQDDGASPGTKPSVQDAITSAFEED</sequence>
<dbReference type="Proteomes" id="UP000006514">
    <property type="component" value="Unassembled WGS sequence"/>
</dbReference>
<dbReference type="InParanoid" id="J0DCF9"/>
<evidence type="ECO:0000256" key="1">
    <source>
        <dbReference type="SAM" id="MobiDB-lite"/>
    </source>
</evidence>
<dbReference type="KEGG" id="adl:AURDEDRAFT_170703"/>
<reference evidence="3" key="1">
    <citation type="journal article" date="2012" name="Science">
        <title>The Paleozoic origin of enzymatic lignin decomposition reconstructed from 31 fungal genomes.</title>
        <authorList>
            <person name="Floudas D."/>
            <person name="Binder M."/>
            <person name="Riley R."/>
            <person name="Barry K."/>
            <person name="Blanchette R.A."/>
            <person name="Henrissat B."/>
            <person name="Martinez A.T."/>
            <person name="Otillar R."/>
            <person name="Spatafora J.W."/>
            <person name="Yadav J.S."/>
            <person name="Aerts A."/>
            <person name="Benoit I."/>
            <person name="Boyd A."/>
            <person name="Carlson A."/>
            <person name="Copeland A."/>
            <person name="Coutinho P.M."/>
            <person name="de Vries R.P."/>
            <person name="Ferreira P."/>
            <person name="Findley K."/>
            <person name="Foster B."/>
            <person name="Gaskell J."/>
            <person name="Glotzer D."/>
            <person name="Gorecki P."/>
            <person name="Heitman J."/>
            <person name="Hesse C."/>
            <person name="Hori C."/>
            <person name="Igarashi K."/>
            <person name="Jurgens J.A."/>
            <person name="Kallen N."/>
            <person name="Kersten P."/>
            <person name="Kohler A."/>
            <person name="Kuees U."/>
            <person name="Kumar T.K.A."/>
            <person name="Kuo A."/>
            <person name="LaButti K."/>
            <person name="Larrondo L.F."/>
            <person name="Lindquist E."/>
            <person name="Ling A."/>
            <person name="Lombard V."/>
            <person name="Lucas S."/>
            <person name="Lundell T."/>
            <person name="Martin R."/>
            <person name="McLaughlin D.J."/>
            <person name="Morgenstern I."/>
            <person name="Morin E."/>
            <person name="Murat C."/>
            <person name="Nagy L.G."/>
            <person name="Nolan M."/>
            <person name="Ohm R.A."/>
            <person name="Patyshakuliyeva A."/>
            <person name="Rokas A."/>
            <person name="Ruiz-Duenas F.J."/>
            <person name="Sabat G."/>
            <person name="Salamov A."/>
            <person name="Samejima M."/>
            <person name="Schmutz J."/>
            <person name="Slot J.C."/>
            <person name="St John F."/>
            <person name="Stenlid J."/>
            <person name="Sun H."/>
            <person name="Sun S."/>
            <person name="Syed K."/>
            <person name="Tsang A."/>
            <person name="Wiebenga A."/>
            <person name="Young D."/>
            <person name="Pisabarro A."/>
            <person name="Eastwood D.C."/>
            <person name="Martin F."/>
            <person name="Cullen D."/>
            <person name="Grigoriev I.V."/>
            <person name="Hibbett D.S."/>
        </authorList>
    </citation>
    <scope>NUCLEOTIDE SEQUENCE [LARGE SCALE GENOMIC DNA]</scope>
    <source>
        <strain evidence="3">TFB10046</strain>
    </source>
</reference>
<proteinExistence type="predicted"/>
<feature type="region of interest" description="Disordered" evidence="1">
    <location>
        <begin position="1"/>
        <end position="61"/>
    </location>
</feature>
<feature type="compositionally biased region" description="Low complexity" evidence="1">
    <location>
        <begin position="9"/>
        <end position="19"/>
    </location>
</feature>
<protein>
    <submittedName>
        <fullName evidence="2">Uncharacterized protein</fullName>
    </submittedName>
</protein>
<dbReference type="AlphaFoldDB" id="J0DCF9"/>
<feature type="region of interest" description="Disordered" evidence="1">
    <location>
        <begin position="232"/>
        <end position="320"/>
    </location>
</feature>
<keyword evidence="3" id="KW-1185">Reference proteome</keyword>